<dbReference type="AlphaFoldDB" id="S7W9R6"/>
<protein>
    <recommendedName>
        <fullName evidence="4">diphthine methyl ester synthase</fullName>
        <ecNumber evidence="4">2.1.1.314</ecNumber>
    </recommendedName>
</protein>
<dbReference type="InParanoid" id="S7W9R6"/>
<comment type="pathway">
    <text evidence="2">Protein modification; peptidyl-diphthamide biosynthesis.</text>
</comment>
<keyword evidence="5" id="KW-0489">Methyltransferase</keyword>
<dbReference type="Pfam" id="PF00590">
    <property type="entry name" value="TP_methylase"/>
    <property type="match status" value="1"/>
</dbReference>
<dbReference type="FunCoup" id="S7W9R6">
    <property type="interactions" value="224"/>
</dbReference>
<proteinExistence type="inferred from homology"/>
<dbReference type="UniPathway" id="UPA00559"/>
<dbReference type="GO" id="GO:0141133">
    <property type="term" value="F:diphthine methyl ester synthase activity"/>
    <property type="evidence" value="ECO:0007669"/>
    <property type="project" value="UniProtKB-EC"/>
</dbReference>
<dbReference type="OMA" id="CTGLEMY"/>
<dbReference type="STRING" id="1358809.S7W9R6"/>
<dbReference type="HOGENOM" id="CLU_066040_1_0_1"/>
<dbReference type="OrthoDB" id="2516at2759"/>
<evidence type="ECO:0000256" key="9">
    <source>
        <dbReference type="PIRSR" id="PIRSR036432-1"/>
    </source>
</evidence>
<dbReference type="GO" id="GO:0032259">
    <property type="term" value="P:methylation"/>
    <property type="evidence" value="ECO:0007669"/>
    <property type="project" value="UniProtKB-KW"/>
</dbReference>
<evidence type="ECO:0000313" key="12">
    <source>
        <dbReference type="Proteomes" id="UP000014978"/>
    </source>
</evidence>
<dbReference type="Proteomes" id="UP000014978">
    <property type="component" value="Unassembled WGS sequence"/>
</dbReference>
<feature type="binding site" evidence="9">
    <location>
        <position position="230"/>
    </location>
    <ligand>
        <name>S-adenosyl-L-methionine</name>
        <dbReference type="ChEBI" id="CHEBI:59789"/>
    </ligand>
</feature>
<feature type="binding site" evidence="9">
    <location>
        <position position="9"/>
    </location>
    <ligand>
        <name>S-adenosyl-L-methionine</name>
        <dbReference type="ChEBI" id="CHEBI:59789"/>
    </ligand>
</feature>
<dbReference type="GO" id="GO:0017183">
    <property type="term" value="P:protein histidyl modification to diphthamide"/>
    <property type="evidence" value="ECO:0007669"/>
    <property type="project" value="UniProtKB-UniPathway"/>
</dbReference>
<dbReference type="PANTHER" id="PTHR10882">
    <property type="entry name" value="DIPHTHINE SYNTHASE"/>
    <property type="match status" value="1"/>
</dbReference>
<dbReference type="EMBL" id="ATCN01000167">
    <property type="protein sequence ID" value="EPR79660.1"/>
    <property type="molecule type" value="Genomic_DNA"/>
</dbReference>
<evidence type="ECO:0000256" key="2">
    <source>
        <dbReference type="ARBA" id="ARBA00005156"/>
    </source>
</evidence>
<evidence type="ECO:0000256" key="1">
    <source>
        <dbReference type="ARBA" id="ARBA00004006"/>
    </source>
</evidence>
<dbReference type="InterPro" id="IPR004551">
    <property type="entry name" value="Dphthn_synthase"/>
</dbReference>
<dbReference type="VEuPathDB" id="MicrosporidiaDB:SLOPH_279"/>
<dbReference type="InterPro" id="IPR014776">
    <property type="entry name" value="4pyrrole_Mease_sub2"/>
</dbReference>
<dbReference type="Gene3D" id="3.40.1010.10">
    <property type="entry name" value="Cobalt-precorrin-4 Transmethylase, Domain 1"/>
    <property type="match status" value="1"/>
</dbReference>
<evidence type="ECO:0000256" key="4">
    <source>
        <dbReference type="ARBA" id="ARBA00011927"/>
    </source>
</evidence>
<keyword evidence="7 9" id="KW-0949">S-adenosyl-L-methionine</keyword>
<dbReference type="InterPro" id="IPR000878">
    <property type="entry name" value="4pyrrol_Mease"/>
</dbReference>
<evidence type="ECO:0000256" key="3">
    <source>
        <dbReference type="ARBA" id="ARBA00006729"/>
    </source>
</evidence>
<organism evidence="11 12">
    <name type="scientific">Spraguea lophii (strain 42_110)</name>
    <name type="common">Microsporidian parasite</name>
    <dbReference type="NCBI Taxonomy" id="1358809"/>
    <lineage>
        <taxon>Eukaryota</taxon>
        <taxon>Fungi</taxon>
        <taxon>Fungi incertae sedis</taxon>
        <taxon>Microsporidia</taxon>
        <taxon>Spragueidae</taxon>
        <taxon>Spraguea</taxon>
    </lineage>
</organism>
<comment type="function">
    <text evidence="1">S-adenosyl-L-methionine-dependent methyltransferase that catalyzes four methylations of the modified target histidine residue in translation elongation factor 2 (EF-2), to form an intermediate called diphthine methyl ester. The four successive methylation reactions represent the second step of diphthamide biosynthesis.</text>
</comment>
<dbReference type="PIRSF" id="PIRSF036432">
    <property type="entry name" value="Diphthine_synth"/>
    <property type="match status" value="1"/>
</dbReference>
<evidence type="ECO:0000256" key="6">
    <source>
        <dbReference type="ARBA" id="ARBA00022679"/>
    </source>
</evidence>
<evidence type="ECO:0000259" key="10">
    <source>
        <dbReference type="Pfam" id="PF00590"/>
    </source>
</evidence>
<evidence type="ECO:0000256" key="7">
    <source>
        <dbReference type="ARBA" id="ARBA00022691"/>
    </source>
</evidence>
<dbReference type="NCBIfam" id="TIGR00522">
    <property type="entry name" value="dph5"/>
    <property type="match status" value="1"/>
</dbReference>
<dbReference type="CDD" id="cd11647">
    <property type="entry name" value="DHP5_DphB"/>
    <property type="match status" value="1"/>
</dbReference>
<accession>S7W9R6</accession>
<comment type="catalytic activity">
    <reaction evidence="8">
        <text>2-[(3S)-amino-3-carboxypropyl]-L-histidyl-[translation elongation factor 2] + 4 S-adenosyl-L-methionine = diphthine methyl ester-[translation elongation factor 2] + 4 S-adenosyl-L-homocysteine + 3 H(+)</text>
        <dbReference type="Rhea" id="RHEA:42652"/>
        <dbReference type="Rhea" id="RHEA-COMP:9749"/>
        <dbReference type="Rhea" id="RHEA-COMP:10173"/>
        <dbReference type="ChEBI" id="CHEBI:15378"/>
        <dbReference type="ChEBI" id="CHEBI:57856"/>
        <dbReference type="ChEBI" id="CHEBI:59789"/>
        <dbReference type="ChEBI" id="CHEBI:73995"/>
        <dbReference type="ChEBI" id="CHEBI:79005"/>
        <dbReference type="EC" id="2.1.1.314"/>
    </reaction>
</comment>
<dbReference type="Gene3D" id="3.30.950.10">
    <property type="entry name" value="Methyltransferase, Cobalt-precorrin-4 Transmethylase, Domain 2"/>
    <property type="match status" value="1"/>
</dbReference>
<dbReference type="PANTHER" id="PTHR10882:SF0">
    <property type="entry name" value="DIPHTHINE METHYL ESTER SYNTHASE"/>
    <property type="match status" value="1"/>
</dbReference>
<gene>
    <name evidence="11" type="ORF">SLOPH_279</name>
</gene>
<keyword evidence="12" id="KW-1185">Reference proteome</keyword>
<evidence type="ECO:0000256" key="5">
    <source>
        <dbReference type="ARBA" id="ARBA00022603"/>
    </source>
</evidence>
<feature type="binding site" evidence="9">
    <location>
        <begin position="111"/>
        <end position="112"/>
    </location>
    <ligand>
        <name>S-adenosyl-L-methionine</name>
        <dbReference type="ChEBI" id="CHEBI:59789"/>
    </ligand>
</feature>
<dbReference type="EC" id="2.1.1.314" evidence="4"/>
<comment type="caution">
    <text evidence="11">The sequence shown here is derived from an EMBL/GenBank/DDBJ whole genome shotgun (WGS) entry which is preliminary data.</text>
</comment>
<keyword evidence="6" id="KW-0808">Transferase</keyword>
<dbReference type="InterPro" id="IPR035996">
    <property type="entry name" value="4pyrrol_Methylase_sf"/>
</dbReference>
<sequence>MLNIIGLGLGNEKDITLNSLEIIKNSDVIYLEDYTCFININVTNYEKLFGKEIKLCSRDLLEIENEVINESKSKNVTLLVIGTPLFATTHTDIIIRAKENNIKVNLVHNVSILSSIGSCGLYSYNFGKTVSIPYFTETWKPISFYDRIKGNIENKSHTLCLLDIRKIENRYMTANEAIEQLLEIENITKYNLITENSKIIVICRFATEKQKIFYDEIKNLRNEDFGEKLHSLIIPAELERNEEEHINLLFENGELIF</sequence>
<comment type="similarity">
    <text evidence="3">Belongs to the diphthine synthase family.</text>
</comment>
<name>S7W9R6_SPRLO</name>
<evidence type="ECO:0000313" key="11">
    <source>
        <dbReference type="EMBL" id="EPR79660.1"/>
    </source>
</evidence>
<feature type="domain" description="Tetrapyrrole methylase" evidence="10">
    <location>
        <begin position="1"/>
        <end position="218"/>
    </location>
</feature>
<dbReference type="InterPro" id="IPR014777">
    <property type="entry name" value="4pyrrole_Mease_sub1"/>
</dbReference>
<dbReference type="SUPFAM" id="SSF53790">
    <property type="entry name" value="Tetrapyrrole methylase"/>
    <property type="match status" value="1"/>
</dbReference>
<feature type="binding site" evidence="9">
    <location>
        <position position="162"/>
    </location>
    <ligand>
        <name>S-adenosyl-L-methionine</name>
        <dbReference type="ChEBI" id="CHEBI:59789"/>
    </ligand>
</feature>
<reference evidence="12" key="1">
    <citation type="journal article" date="2013" name="PLoS Genet.">
        <title>The genome of Spraguea lophii and the basis of host-microsporidian interactions.</title>
        <authorList>
            <person name="Campbell S.E."/>
            <person name="Williams T.A."/>
            <person name="Yousuf A."/>
            <person name="Soanes D.M."/>
            <person name="Paszkiewicz K.H."/>
            <person name="Williams B.A.P."/>
        </authorList>
    </citation>
    <scope>NUCLEOTIDE SEQUENCE [LARGE SCALE GENOMIC DNA]</scope>
    <source>
        <strain evidence="12">42_110</strain>
    </source>
</reference>
<evidence type="ECO:0000256" key="8">
    <source>
        <dbReference type="ARBA" id="ARBA00048752"/>
    </source>
</evidence>